<dbReference type="EMBL" id="JABSTU010000002">
    <property type="protein sequence ID" value="KAH8038134.1"/>
    <property type="molecule type" value="Genomic_DNA"/>
</dbReference>
<accession>A0A9J6EUV7</accession>
<proteinExistence type="predicted"/>
<evidence type="ECO:0000313" key="3">
    <source>
        <dbReference type="Proteomes" id="UP000821866"/>
    </source>
</evidence>
<keyword evidence="3" id="KW-1185">Reference proteome</keyword>
<sequence>MGAGNEKKKAAGQESREMRTATYGGACHLDLVKEGRKWVATTRNQAGSRQDGAHGPRKSQQRRSVVEGPLILREEAVHHLLHGQVWNQLVLGQRRSCHWVEVAYPLFADD</sequence>
<feature type="region of interest" description="Disordered" evidence="1">
    <location>
        <begin position="38"/>
        <end position="66"/>
    </location>
</feature>
<evidence type="ECO:0000256" key="1">
    <source>
        <dbReference type="SAM" id="MobiDB-lite"/>
    </source>
</evidence>
<organism evidence="2 3">
    <name type="scientific">Rhipicephalus microplus</name>
    <name type="common">Cattle tick</name>
    <name type="synonym">Boophilus microplus</name>
    <dbReference type="NCBI Taxonomy" id="6941"/>
    <lineage>
        <taxon>Eukaryota</taxon>
        <taxon>Metazoa</taxon>
        <taxon>Ecdysozoa</taxon>
        <taxon>Arthropoda</taxon>
        <taxon>Chelicerata</taxon>
        <taxon>Arachnida</taxon>
        <taxon>Acari</taxon>
        <taxon>Parasitiformes</taxon>
        <taxon>Ixodida</taxon>
        <taxon>Ixodoidea</taxon>
        <taxon>Ixodidae</taxon>
        <taxon>Rhipicephalinae</taxon>
        <taxon>Rhipicephalus</taxon>
        <taxon>Boophilus</taxon>
    </lineage>
</organism>
<dbReference type="AlphaFoldDB" id="A0A9J6EUV7"/>
<dbReference type="Proteomes" id="UP000821866">
    <property type="component" value="Chromosome 10"/>
</dbReference>
<evidence type="ECO:0000313" key="2">
    <source>
        <dbReference type="EMBL" id="KAH8038134.1"/>
    </source>
</evidence>
<name>A0A9J6EUV7_RHIMP</name>
<reference evidence="2" key="2">
    <citation type="submission" date="2021-09" db="EMBL/GenBank/DDBJ databases">
        <authorList>
            <person name="Jia N."/>
            <person name="Wang J."/>
            <person name="Shi W."/>
            <person name="Du L."/>
            <person name="Sun Y."/>
            <person name="Zhan W."/>
            <person name="Jiang J."/>
            <person name="Wang Q."/>
            <person name="Zhang B."/>
            <person name="Ji P."/>
            <person name="Sakyi L.B."/>
            <person name="Cui X."/>
            <person name="Yuan T."/>
            <person name="Jiang B."/>
            <person name="Yang W."/>
            <person name="Lam T.T.-Y."/>
            <person name="Chang Q."/>
            <person name="Ding S."/>
            <person name="Wang X."/>
            <person name="Zhu J."/>
            <person name="Ruan X."/>
            <person name="Zhao L."/>
            <person name="Wei J."/>
            <person name="Que T."/>
            <person name="Du C."/>
            <person name="Cheng J."/>
            <person name="Dai P."/>
            <person name="Han X."/>
            <person name="Huang E."/>
            <person name="Gao Y."/>
            <person name="Liu J."/>
            <person name="Shao H."/>
            <person name="Ye R."/>
            <person name="Li L."/>
            <person name="Wei W."/>
            <person name="Wang X."/>
            <person name="Wang C."/>
            <person name="Huo Q."/>
            <person name="Li W."/>
            <person name="Guo W."/>
            <person name="Chen H."/>
            <person name="Chen S."/>
            <person name="Zhou L."/>
            <person name="Zhou L."/>
            <person name="Ni X."/>
            <person name="Tian J."/>
            <person name="Zhou Y."/>
            <person name="Sheng Y."/>
            <person name="Liu T."/>
            <person name="Pan Y."/>
            <person name="Xia L."/>
            <person name="Li J."/>
            <person name="Zhao F."/>
            <person name="Cao W."/>
        </authorList>
    </citation>
    <scope>NUCLEOTIDE SEQUENCE</scope>
    <source>
        <strain evidence="2">Rmic-2018</strain>
        <tissue evidence="2">Larvae</tissue>
    </source>
</reference>
<comment type="caution">
    <text evidence="2">The sequence shown here is derived from an EMBL/GenBank/DDBJ whole genome shotgun (WGS) entry which is preliminary data.</text>
</comment>
<gene>
    <name evidence="2" type="ORF">HPB51_022619</name>
</gene>
<protein>
    <submittedName>
        <fullName evidence="2">Uncharacterized protein</fullName>
    </submittedName>
</protein>
<reference evidence="2" key="1">
    <citation type="journal article" date="2020" name="Cell">
        <title>Large-Scale Comparative Analyses of Tick Genomes Elucidate Their Genetic Diversity and Vector Capacities.</title>
        <authorList>
            <consortium name="Tick Genome and Microbiome Consortium (TIGMIC)"/>
            <person name="Jia N."/>
            <person name="Wang J."/>
            <person name="Shi W."/>
            <person name="Du L."/>
            <person name="Sun Y."/>
            <person name="Zhan W."/>
            <person name="Jiang J.F."/>
            <person name="Wang Q."/>
            <person name="Zhang B."/>
            <person name="Ji P."/>
            <person name="Bell-Sakyi L."/>
            <person name="Cui X.M."/>
            <person name="Yuan T.T."/>
            <person name="Jiang B.G."/>
            <person name="Yang W.F."/>
            <person name="Lam T.T."/>
            <person name="Chang Q.C."/>
            <person name="Ding S.J."/>
            <person name="Wang X.J."/>
            <person name="Zhu J.G."/>
            <person name="Ruan X.D."/>
            <person name="Zhao L."/>
            <person name="Wei J.T."/>
            <person name="Ye R.Z."/>
            <person name="Que T.C."/>
            <person name="Du C.H."/>
            <person name="Zhou Y.H."/>
            <person name="Cheng J.X."/>
            <person name="Dai P.F."/>
            <person name="Guo W.B."/>
            <person name="Han X.H."/>
            <person name="Huang E.J."/>
            <person name="Li L.F."/>
            <person name="Wei W."/>
            <person name="Gao Y.C."/>
            <person name="Liu J.Z."/>
            <person name="Shao H.Z."/>
            <person name="Wang X."/>
            <person name="Wang C.C."/>
            <person name="Yang T.C."/>
            <person name="Huo Q.B."/>
            <person name="Li W."/>
            <person name="Chen H.Y."/>
            <person name="Chen S.E."/>
            <person name="Zhou L.G."/>
            <person name="Ni X.B."/>
            <person name="Tian J.H."/>
            <person name="Sheng Y."/>
            <person name="Liu T."/>
            <person name="Pan Y.S."/>
            <person name="Xia L.Y."/>
            <person name="Li J."/>
            <person name="Zhao F."/>
            <person name="Cao W.C."/>
        </authorList>
    </citation>
    <scope>NUCLEOTIDE SEQUENCE</scope>
    <source>
        <strain evidence="2">Rmic-2018</strain>
    </source>
</reference>